<evidence type="ECO:0000256" key="1">
    <source>
        <dbReference type="SAM" id="MobiDB-lite"/>
    </source>
</evidence>
<evidence type="ECO:0000313" key="2">
    <source>
        <dbReference type="EMBL" id="KAK4010540.1"/>
    </source>
</evidence>
<protein>
    <submittedName>
        <fullName evidence="2">Uncharacterized protein</fullName>
    </submittedName>
</protein>
<evidence type="ECO:0000313" key="3">
    <source>
        <dbReference type="Proteomes" id="UP001234178"/>
    </source>
</evidence>
<sequence>MSFKIEVENLVQIRSIPLMIYPVSVCPYGGVGDGCSKFHLGKNKDDATSTKLARSLLTKPVYDRPPLTKSVPAPVHNTRAKRKTTNYSEEDFHLS</sequence>
<reference evidence="2 3" key="1">
    <citation type="journal article" date="2023" name="Nucleic Acids Res.">
        <title>The hologenome of Daphnia magna reveals possible DNA methylation and microbiome-mediated evolution of the host genome.</title>
        <authorList>
            <person name="Chaturvedi A."/>
            <person name="Li X."/>
            <person name="Dhandapani V."/>
            <person name="Marshall H."/>
            <person name="Kissane S."/>
            <person name="Cuenca-Cambronero M."/>
            <person name="Asole G."/>
            <person name="Calvet F."/>
            <person name="Ruiz-Romero M."/>
            <person name="Marangio P."/>
            <person name="Guigo R."/>
            <person name="Rago D."/>
            <person name="Mirbahai L."/>
            <person name="Eastwood N."/>
            <person name="Colbourne J.K."/>
            <person name="Zhou J."/>
            <person name="Mallon E."/>
            <person name="Orsini L."/>
        </authorList>
    </citation>
    <scope>NUCLEOTIDE SEQUENCE [LARGE SCALE GENOMIC DNA]</scope>
    <source>
        <strain evidence="2">LRV0_1</strain>
    </source>
</reference>
<proteinExistence type="predicted"/>
<feature type="region of interest" description="Disordered" evidence="1">
    <location>
        <begin position="63"/>
        <end position="95"/>
    </location>
</feature>
<accession>A0ABQ9ZDC2</accession>
<comment type="caution">
    <text evidence="2">The sequence shown here is derived from an EMBL/GenBank/DDBJ whole genome shotgun (WGS) entry which is preliminary data.</text>
</comment>
<gene>
    <name evidence="2" type="ORF">OUZ56_019686</name>
</gene>
<name>A0ABQ9ZDC2_9CRUS</name>
<dbReference type="Proteomes" id="UP001234178">
    <property type="component" value="Unassembled WGS sequence"/>
</dbReference>
<keyword evidence="3" id="KW-1185">Reference proteome</keyword>
<dbReference type="EMBL" id="JAOYFB010000003">
    <property type="protein sequence ID" value="KAK4010540.1"/>
    <property type="molecule type" value="Genomic_DNA"/>
</dbReference>
<organism evidence="2 3">
    <name type="scientific">Daphnia magna</name>
    <dbReference type="NCBI Taxonomy" id="35525"/>
    <lineage>
        <taxon>Eukaryota</taxon>
        <taxon>Metazoa</taxon>
        <taxon>Ecdysozoa</taxon>
        <taxon>Arthropoda</taxon>
        <taxon>Crustacea</taxon>
        <taxon>Branchiopoda</taxon>
        <taxon>Diplostraca</taxon>
        <taxon>Cladocera</taxon>
        <taxon>Anomopoda</taxon>
        <taxon>Daphniidae</taxon>
        <taxon>Daphnia</taxon>
    </lineage>
</organism>